<name>A0A9W8MSH3_9AGAR</name>
<evidence type="ECO:0000256" key="6">
    <source>
        <dbReference type="ARBA" id="ARBA00022741"/>
    </source>
</evidence>
<dbReference type="Gene3D" id="2.130.10.10">
    <property type="entry name" value="YVTN repeat-like/Quinoprotein amine dehydrogenase"/>
    <property type="match status" value="1"/>
</dbReference>
<dbReference type="InterPro" id="IPR000719">
    <property type="entry name" value="Prot_kinase_dom"/>
</dbReference>
<evidence type="ECO:0000256" key="9">
    <source>
        <dbReference type="ARBA" id="ARBA00047899"/>
    </source>
</evidence>
<dbReference type="GO" id="GO:0005524">
    <property type="term" value="F:ATP binding"/>
    <property type="evidence" value="ECO:0007669"/>
    <property type="project" value="UniProtKB-KW"/>
</dbReference>
<keyword evidence="8" id="KW-0067">ATP-binding</keyword>
<keyword evidence="6" id="KW-0547">Nucleotide-binding</keyword>
<keyword evidence="2" id="KW-0723">Serine/threonine-protein kinase</keyword>
<evidence type="ECO:0000256" key="1">
    <source>
        <dbReference type="ARBA" id="ARBA00012513"/>
    </source>
</evidence>
<feature type="compositionally biased region" description="Low complexity" evidence="12">
    <location>
        <begin position="1235"/>
        <end position="1250"/>
    </location>
</feature>
<proteinExistence type="predicted"/>
<feature type="domain" description="Protein kinase" evidence="14">
    <location>
        <begin position="59"/>
        <end position="451"/>
    </location>
</feature>
<dbReference type="Pfam" id="PF12937">
    <property type="entry name" value="F-box-like"/>
    <property type="match status" value="1"/>
</dbReference>
<feature type="signal peptide" evidence="13">
    <location>
        <begin position="1"/>
        <end position="23"/>
    </location>
</feature>
<dbReference type="PANTHER" id="PTHR47634:SF9">
    <property type="entry name" value="PROTEIN KINASE DOMAIN-CONTAINING PROTEIN-RELATED"/>
    <property type="match status" value="1"/>
</dbReference>
<feature type="compositionally biased region" description="Low complexity" evidence="12">
    <location>
        <begin position="1283"/>
        <end position="1296"/>
    </location>
</feature>
<evidence type="ECO:0000259" key="15">
    <source>
        <dbReference type="PROSITE" id="PS50181"/>
    </source>
</evidence>
<dbReference type="Pfam" id="PF00400">
    <property type="entry name" value="WD40"/>
    <property type="match status" value="2"/>
</dbReference>
<dbReference type="GO" id="GO:0050684">
    <property type="term" value="P:regulation of mRNA processing"/>
    <property type="evidence" value="ECO:0007669"/>
    <property type="project" value="TreeGrafter"/>
</dbReference>
<dbReference type="SMART" id="SM00220">
    <property type="entry name" value="S_TKc"/>
    <property type="match status" value="1"/>
</dbReference>
<evidence type="ECO:0000313" key="17">
    <source>
        <dbReference type="Proteomes" id="UP001148786"/>
    </source>
</evidence>
<evidence type="ECO:0000256" key="12">
    <source>
        <dbReference type="SAM" id="MobiDB-lite"/>
    </source>
</evidence>
<dbReference type="OrthoDB" id="5979581at2759"/>
<feature type="chain" id="PRO_5040824722" description="non-specific serine/threonine protein kinase" evidence="13">
    <location>
        <begin position="24"/>
        <end position="1381"/>
    </location>
</feature>
<dbReference type="InterPro" id="IPR008266">
    <property type="entry name" value="Tyr_kinase_AS"/>
</dbReference>
<dbReference type="PROSITE" id="PS00109">
    <property type="entry name" value="PROTEIN_KINASE_TYR"/>
    <property type="match status" value="1"/>
</dbReference>
<dbReference type="InterPro" id="IPR001680">
    <property type="entry name" value="WD40_rpt"/>
</dbReference>
<dbReference type="InterPro" id="IPR019775">
    <property type="entry name" value="WD40_repeat_CS"/>
</dbReference>
<evidence type="ECO:0000256" key="10">
    <source>
        <dbReference type="ARBA" id="ARBA00048679"/>
    </source>
</evidence>
<evidence type="ECO:0000256" key="3">
    <source>
        <dbReference type="ARBA" id="ARBA00022574"/>
    </source>
</evidence>
<feature type="compositionally biased region" description="Low complexity" evidence="12">
    <location>
        <begin position="1336"/>
        <end position="1353"/>
    </location>
</feature>
<feature type="compositionally biased region" description="Low complexity" evidence="12">
    <location>
        <begin position="1146"/>
        <end position="1195"/>
    </location>
</feature>
<dbReference type="PROSITE" id="PS00678">
    <property type="entry name" value="WD_REPEATS_1"/>
    <property type="match status" value="1"/>
</dbReference>
<evidence type="ECO:0000256" key="5">
    <source>
        <dbReference type="ARBA" id="ARBA00022737"/>
    </source>
</evidence>
<evidence type="ECO:0000256" key="13">
    <source>
        <dbReference type="SAM" id="SignalP"/>
    </source>
</evidence>
<keyword evidence="17" id="KW-1185">Reference proteome</keyword>
<organism evidence="16 17">
    <name type="scientific">Agrocybe chaxingu</name>
    <dbReference type="NCBI Taxonomy" id="84603"/>
    <lineage>
        <taxon>Eukaryota</taxon>
        <taxon>Fungi</taxon>
        <taxon>Dikarya</taxon>
        <taxon>Basidiomycota</taxon>
        <taxon>Agaricomycotina</taxon>
        <taxon>Agaricomycetes</taxon>
        <taxon>Agaricomycetidae</taxon>
        <taxon>Agaricales</taxon>
        <taxon>Agaricineae</taxon>
        <taxon>Strophariaceae</taxon>
        <taxon>Agrocybe</taxon>
    </lineage>
</organism>
<evidence type="ECO:0000259" key="14">
    <source>
        <dbReference type="PROSITE" id="PS50011"/>
    </source>
</evidence>
<feature type="region of interest" description="Disordered" evidence="12">
    <location>
        <begin position="1116"/>
        <end position="1357"/>
    </location>
</feature>
<evidence type="ECO:0000313" key="16">
    <source>
        <dbReference type="EMBL" id="KAJ3506819.1"/>
    </source>
</evidence>
<dbReference type="SUPFAM" id="SSF50978">
    <property type="entry name" value="WD40 repeat-like"/>
    <property type="match status" value="1"/>
</dbReference>
<feature type="domain" description="F-box" evidence="15">
    <location>
        <begin position="492"/>
        <end position="538"/>
    </location>
</feature>
<dbReference type="Gene3D" id="1.10.510.10">
    <property type="entry name" value="Transferase(Phosphotransferase) domain 1"/>
    <property type="match status" value="1"/>
</dbReference>
<dbReference type="GO" id="GO:0004674">
    <property type="term" value="F:protein serine/threonine kinase activity"/>
    <property type="evidence" value="ECO:0007669"/>
    <property type="project" value="UniProtKB-KW"/>
</dbReference>
<protein>
    <recommendedName>
        <fullName evidence="1">non-specific serine/threonine protein kinase</fullName>
        <ecNumber evidence="1">2.7.11.1</ecNumber>
    </recommendedName>
</protein>
<keyword evidence="3 11" id="KW-0853">WD repeat</keyword>
<evidence type="ECO:0000256" key="8">
    <source>
        <dbReference type="ARBA" id="ARBA00022840"/>
    </source>
</evidence>
<feature type="repeat" description="WD" evidence="11">
    <location>
        <begin position="704"/>
        <end position="746"/>
    </location>
</feature>
<dbReference type="PANTHER" id="PTHR47634">
    <property type="entry name" value="PROTEIN KINASE DOMAIN-CONTAINING PROTEIN-RELATED"/>
    <property type="match status" value="1"/>
</dbReference>
<dbReference type="EC" id="2.7.11.1" evidence="1"/>
<dbReference type="PROSITE" id="PS50011">
    <property type="entry name" value="PROTEIN_KINASE_DOM"/>
    <property type="match status" value="1"/>
</dbReference>
<dbReference type="SUPFAM" id="SSF56112">
    <property type="entry name" value="Protein kinase-like (PK-like)"/>
    <property type="match status" value="1"/>
</dbReference>
<dbReference type="PROSITE" id="PS50181">
    <property type="entry name" value="FBOX"/>
    <property type="match status" value="1"/>
</dbReference>
<sequence>MLLRINAVHLLLTLRLGVSRSLSSRFRPSRLNNVEYVEDYQPGGFHPIAIGDSFSQGGYRVIHKLGFGGSSTIWLARNRHGKLVTLKVLRAEGSSKAVDETPELVTPLNLAEYLQANGPATGSSNIQIPEDSFIENGPNGSHLCLAYQFAGPSVLSMSDCPGRVIGSRRLRKDLARKVVKQVACAVEIMHNAGFVHGDLTTSNILFRVAGHVQDWSDREVYLNFGHPETEKIAIYDRSPLGPHMPLKLVVPIEDAYLTNSAILREDILLIDFGQSFSTSRPPVGYEPATMPHYLSPEARFEGRIGLPSDVWSLACTLFQIRGGSPLFEAFLGGDEEVLKEIVATLGKLPEPWWSAFENHHRWFDENGVPKASELQQAMLPAEKTSIKQKLAGIGAQDEPPVTGSDGPMMEPLGSRLDNTEIQLLGDLLEKMLRYRPQDRITMSEVVAHPCVSSPSFMLNRPIDNPQTDAQTQNLTKVTQKSKHQHGIHHIRHPILLDVPVETLTGITSHLDPPTLFALAAVNKYLAHHITNDNTWRRAFVLQFLGIGPESELDGEKTLLLRRNERSWRNEFIARHRLRRRWERSRNVTTAHVPVHSVVSAMHVMPLNALLTASIEYGIVARSLPLTGKVLPGYLDASGARVGLGIGNPNAEFTPNVSACALASDGGTAKIVWGSRAGDVLFTTAPRAMETGRRSAADVRRCDVIDEHEGAVLDAKWVDVQVGWVLTGGADGRVKLWDTKTASCNWTSQQILSTFVPDTCLKIDGSTTCGYVVAVLRSGDIHVWTGFDFAQALFSPNDIQEIVVKCPIRTDTEGFDSNAVHEVVTLSVDPSHRSPTFLVAYQNDPYFYRICIDKTTQHVETLALGDPFFGPTSIVVPFFRSDANGSSSDAKRASFVLVGDRLGCVSVYPWDVSASHPHLNPRTNAISPIRKFEAHQDGSSITCIAWNGLTLITGSVRGTTHVFDGLTFEFLRAFASPVLRLRGRHVPQGVDTTERERVRQIVVNAEKDAVFVAAGDRILAWKAGPVSKKNTGGVRNRHTSGVLRAKQRSGGGKYFEQIELKHSIHESHDLLKDEVEHSRRAYGREKEQRARLDNLGLSEVEAVEYVLMLSRDEANAQATSSSSGLEEDEGVFEGDFEDETGEDDDATTVSSGRGSSRRPSISSTSTGLRVAPSVSSSSSSGSSASRSSHSSRSASATHPGRPIPRVQPSGSNQKVQVSPPYREEPMEAGPEYIAGSESVSSMSSLSLSPSSGPAGTRMHLEDHYFPPMPSSANASPTKTPPTASPKSVKTSPVSKGKANAWGVPLARRTSTSTTTSPASSVPRPNAWAGPSRISLPGGRSESSRRSIGSAAAARSFDDDIDDDLRFALELSLAEAKSRGEDA</sequence>
<keyword evidence="7" id="KW-0418">Kinase</keyword>
<dbReference type="SMART" id="SM00320">
    <property type="entry name" value="WD40"/>
    <property type="match status" value="3"/>
</dbReference>
<dbReference type="Gene3D" id="3.30.200.20">
    <property type="entry name" value="Phosphorylase Kinase, domain 1"/>
    <property type="match status" value="1"/>
</dbReference>
<comment type="catalytic activity">
    <reaction evidence="9">
        <text>L-threonyl-[protein] + ATP = O-phospho-L-threonyl-[protein] + ADP + H(+)</text>
        <dbReference type="Rhea" id="RHEA:46608"/>
        <dbReference type="Rhea" id="RHEA-COMP:11060"/>
        <dbReference type="Rhea" id="RHEA-COMP:11605"/>
        <dbReference type="ChEBI" id="CHEBI:15378"/>
        <dbReference type="ChEBI" id="CHEBI:30013"/>
        <dbReference type="ChEBI" id="CHEBI:30616"/>
        <dbReference type="ChEBI" id="CHEBI:61977"/>
        <dbReference type="ChEBI" id="CHEBI:456216"/>
        <dbReference type="EC" id="2.7.11.1"/>
    </reaction>
</comment>
<comment type="caution">
    <text evidence="16">The sequence shown here is derived from an EMBL/GenBank/DDBJ whole genome shotgun (WGS) entry which is preliminary data.</text>
</comment>
<dbReference type="GO" id="GO:0000245">
    <property type="term" value="P:spliceosomal complex assembly"/>
    <property type="evidence" value="ECO:0007669"/>
    <property type="project" value="TreeGrafter"/>
</dbReference>
<dbReference type="EMBL" id="JANKHO010000723">
    <property type="protein sequence ID" value="KAJ3506819.1"/>
    <property type="molecule type" value="Genomic_DNA"/>
</dbReference>
<dbReference type="InterPro" id="IPR051334">
    <property type="entry name" value="SRPK"/>
</dbReference>
<dbReference type="InterPro" id="IPR036322">
    <property type="entry name" value="WD40_repeat_dom_sf"/>
</dbReference>
<dbReference type="Proteomes" id="UP001148786">
    <property type="component" value="Unassembled WGS sequence"/>
</dbReference>
<reference evidence="16" key="1">
    <citation type="submission" date="2022-07" db="EMBL/GenBank/DDBJ databases">
        <title>Genome Sequence of Agrocybe chaxingu.</title>
        <authorList>
            <person name="Buettner E."/>
        </authorList>
    </citation>
    <scope>NUCLEOTIDE SEQUENCE</scope>
    <source>
        <strain evidence="16">MP-N11</strain>
    </source>
</reference>
<comment type="catalytic activity">
    <reaction evidence="10">
        <text>L-seryl-[protein] + ATP = O-phospho-L-seryl-[protein] + ADP + H(+)</text>
        <dbReference type="Rhea" id="RHEA:17989"/>
        <dbReference type="Rhea" id="RHEA-COMP:9863"/>
        <dbReference type="Rhea" id="RHEA-COMP:11604"/>
        <dbReference type="ChEBI" id="CHEBI:15378"/>
        <dbReference type="ChEBI" id="CHEBI:29999"/>
        <dbReference type="ChEBI" id="CHEBI:30616"/>
        <dbReference type="ChEBI" id="CHEBI:83421"/>
        <dbReference type="ChEBI" id="CHEBI:456216"/>
        <dbReference type="EC" id="2.7.11.1"/>
    </reaction>
</comment>
<dbReference type="InterPro" id="IPR001810">
    <property type="entry name" value="F-box_dom"/>
</dbReference>
<dbReference type="Gene3D" id="1.20.1280.50">
    <property type="match status" value="1"/>
</dbReference>
<dbReference type="PROSITE" id="PS50082">
    <property type="entry name" value="WD_REPEATS_2"/>
    <property type="match status" value="1"/>
</dbReference>
<evidence type="ECO:0000256" key="11">
    <source>
        <dbReference type="PROSITE-ProRule" id="PRU00221"/>
    </source>
</evidence>
<evidence type="ECO:0000256" key="2">
    <source>
        <dbReference type="ARBA" id="ARBA00022527"/>
    </source>
</evidence>
<feature type="compositionally biased region" description="Acidic residues" evidence="12">
    <location>
        <begin position="1124"/>
        <end position="1145"/>
    </location>
</feature>
<accession>A0A9W8MSH3</accession>
<dbReference type="SUPFAM" id="SSF81383">
    <property type="entry name" value="F-box domain"/>
    <property type="match status" value="1"/>
</dbReference>
<dbReference type="InterPro" id="IPR015943">
    <property type="entry name" value="WD40/YVTN_repeat-like_dom_sf"/>
</dbReference>
<evidence type="ECO:0000256" key="7">
    <source>
        <dbReference type="ARBA" id="ARBA00022777"/>
    </source>
</evidence>
<dbReference type="Pfam" id="PF00069">
    <property type="entry name" value="Pkinase"/>
    <property type="match status" value="1"/>
</dbReference>
<feature type="compositionally biased region" description="Low complexity" evidence="12">
    <location>
        <begin position="1305"/>
        <end position="1323"/>
    </location>
</feature>
<keyword evidence="4" id="KW-0808">Transferase</keyword>
<dbReference type="InterPro" id="IPR011009">
    <property type="entry name" value="Kinase-like_dom_sf"/>
</dbReference>
<evidence type="ECO:0000256" key="4">
    <source>
        <dbReference type="ARBA" id="ARBA00022679"/>
    </source>
</evidence>
<dbReference type="InterPro" id="IPR036047">
    <property type="entry name" value="F-box-like_dom_sf"/>
</dbReference>
<keyword evidence="5" id="KW-0677">Repeat</keyword>
<keyword evidence="13" id="KW-0732">Signal</keyword>
<gene>
    <name evidence="16" type="ORF">NLJ89_g6654</name>
</gene>